<sequence length="182" mass="19767">MHWIDPDSLPETRGVVKGFLLNPHGELDGIVLDSRQVHFPPHLSKRIARHVAVGDKVKVRGVKPRGADMIAAVALTTRSGVTILDEGPQHGDQKHHKPQIEHRPMEIEGEVVLSLFGPKGELRGALLDDGTSLRMPPHAAAGLVSWLSPGAHVKAWGHGVKTRHGRTIEVDEIAELVDAPTE</sequence>
<dbReference type="KEGG" id="plad:PPGU16_77870"/>
<organism evidence="1 2">
    <name type="scientific">Paraburkholderia largidicola</name>
    <dbReference type="NCBI Taxonomy" id="3014751"/>
    <lineage>
        <taxon>Bacteria</taxon>
        <taxon>Pseudomonadati</taxon>
        <taxon>Pseudomonadota</taxon>
        <taxon>Betaproteobacteria</taxon>
        <taxon>Burkholderiales</taxon>
        <taxon>Burkholderiaceae</taxon>
        <taxon>Paraburkholderia</taxon>
    </lineage>
</organism>
<proteinExistence type="predicted"/>
<accession>A0A7I8C3W0</accession>
<evidence type="ECO:0000313" key="1">
    <source>
        <dbReference type="EMBL" id="BCF94720.1"/>
    </source>
</evidence>
<dbReference type="EMBL" id="AP023177">
    <property type="protein sequence ID" value="BCF94720.1"/>
    <property type="molecule type" value="Genomic_DNA"/>
</dbReference>
<evidence type="ECO:0000313" key="2">
    <source>
        <dbReference type="Proteomes" id="UP000510888"/>
    </source>
</evidence>
<geneLocation type="plasmid" evidence="1 2">
    <name>PPGU16_p2</name>
</geneLocation>
<keyword evidence="2" id="KW-1185">Reference proteome</keyword>
<dbReference type="AlphaFoldDB" id="A0A7I8C3W0"/>
<dbReference type="RefSeq" id="WP_180727512.1">
    <property type="nucleotide sequence ID" value="NZ_AP023177.1"/>
</dbReference>
<keyword evidence="1" id="KW-0614">Plasmid</keyword>
<reference evidence="1 2" key="1">
    <citation type="journal article" date="2020" name="Genes (Basel)">
        <title>Genomic Comparison of Insect Gut Symbionts from Divergent Burkholderia Subclades.</title>
        <authorList>
            <person name="Takeshita K."/>
            <person name="Kikuchi Y."/>
        </authorList>
    </citation>
    <scope>NUCLEOTIDE SEQUENCE [LARGE SCALE GENOMIC DNA]</scope>
    <source>
        <strain evidence="1 2">PGU16</strain>
        <plasmid evidence="1 2">PPGU16_p2</plasmid>
    </source>
</reference>
<gene>
    <name evidence="1" type="ORF">PPGU16_77870</name>
</gene>
<name>A0A7I8C3W0_9BURK</name>
<dbReference type="Proteomes" id="UP000510888">
    <property type="component" value="Plasmid PPGU16_p2"/>
</dbReference>
<protein>
    <submittedName>
        <fullName evidence="1">Uncharacterized protein</fullName>
    </submittedName>
</protein>